<dbReference type="InterPro" id="IPR003661">
    <property type="entry name" value="HisK_dim/P_dom"/>
</dbReference>
<dbReference type="EC" id="2.7.13.3" evidence="3"/>
<keyword evidence="6 12" id="KW-0418">Kinase</keyword>
<accession>A0A2J6X9B4</accession>
<dbReference type="InterPro" id="IPR005467">
    <property type="entry name" value="His_kinase_dom"/>
</dbReference>
<dbReference type="CDD" id="cd00082">
    <property type="entry name" value="HisKA"/>
    <property type="match status" value="1"/>
</dbReference>
<dbReference type="InterPro" id="IPR003594">
    <property type="entry name" value="HATPase_dom"/>
</dbReference>
<dbReference type="Pfam" id="PF16927">
    <property type="entry name" value="HisKA_7TM"/>
    <property type="match status" value="1"/>
</dbReference>
<evidence type="ECO:0000256" key="6">
    <source>
        <dbReference type="ARBA" id="ARBA00022777"/>
    </source>
</evidence>
<dbReference type="PROSITE" id="PS50113">
    <property type="entry name" value="PAC"/>
    <property type="match status" value="1"/>
</dbReference>
<dbReference type="InterPro" id="IPR000700">
    <property type="entry name" value="PAS-assoc_C"/>
</dbReference>
<dbReference type="CDD" id="cd16922">
    <property type="entry name" value="HATPase_EvgS-ArcB-TorS-like"/>
    <property type="match status" value="1"/>
</dbReference>
<dbReference type="Pfam" id="PF02518">
    <property type="entry name" value="HATPase_c"/>
    <property type="match status" value="1"/>
</dbReference>
<evidence type="ECO:0000256" key="7">
    <source>
        <dbReference type="ARBA" id="ARBA00023012"/>
    </source>
</evidence>
<feature type="transmembrane region" description="Helical" evidence="9">
    <location>
        <begin position="95"/>
        <end position="115"/>
    </location>
</feature>
<feature type="domain" description="PAC" evidence="11">
    <location>
        <begin position="296"/>
        <end position="349"/>
    </location>
</feature>
<keyword evidence="7" id="KW-0902">Two-component regulatory system</keyword>
<keyword evidence="9" id="KW-1133">Transmembrane helix</keyword>
<comment type="caution">
    <text evidence="12">The sequence shown here is derived from an EMBL/GenBank/DDBJ whole genome shotgun (WGS) entry which is preliminary data.</text>
</comment>
<dbReference type="PRINTS" id="PR00344">
    <property type="entry name" value="BCTRLSENSOR"/>
</dbReference>
<dbReference type="InterPro" id="IPR036890">
    <property type="entry name" value="HATPase_C_sf"/>
</dbReference>
<dbReference type="SMART" id="SM00387">
    <property type="entry name" value="HATPase_c"/>
    <property type="match status" value="1"/>
</dbReference>
<evidence type="ECO:0000313" key="13">
    <source>
        <dbReference type="Proteomes" id="UP000243376"/>
    </source>
</evidence>
<evidence type="ECO:0000256" key="4">
    <source>
        <dbReference type="ARBA" id="ARBA00022553"/>
    </source>
</evidence>
<keyword evidence="9" id="KW-0812">Transmembrane</keyword>
<dbReference type="InterPro" id="IPR013656">
    <property type="entry name" value="PAS_4"/>
</dbReference>
<keyword evidence="4" id="KW-0597">Phosphoprotein</keyword>
<comment type="similarity">
    <text evidence="2">In the N-terminal section; belongs to the phytochrome family.</text>
</comment>
<gene>
    <name evidence="12" type="ORF">C0184_04565</name>
</gene>
<dbReference type="CDD" id="cd00130">
    <property type="entry name" value="PAS"/>
    <property type="match status" value="1"/>
</dbReference>
<dbReference type="Pfam" id="PF08448">
    <property type="entry name" value="PAS_4"/>
    <property type="match status" value="1"/>
</dbReference>
<feature type="transmembrane region" description="Helical" evidence="9">
    <location>
        <begin position="33"/>
        <end position="49"/>
    </location>
</feature>
<evidence type="ECO:0000256" key="8">
    <source>
        <dbReference type="ARBA" id="ARBA00074306"/>
    </source>
</evidence>
<dbReference type="Pfam" id="PF00512">
    <property type="entry name" value="HisKA"/>
    <property type="match status" value="1"/>
</dbReference>
<dbReference type="PROSITE" id="PS50109">
    <property type="entry name" value="HIS_KIN"/>
    <property type="match status" value="1"/>
</dbReference>
<dbReference type="InterPro" id="IPR031621">
    <property type="entry name" value="HisKA_7TM"/>
</dbReference>
<dbReference type="EMBL" id="PNIQ01000301">
    <property type="protein sequence ID" value="PMP83926.1"/>
    <property type="molecule type" value="Genomic_DNA"/>
</dbReference>
<evidence type="ECO:0000259" key="11">
    <source>
        <dbReference type="PROSITE" id="PS50113"/>
    </source>
</evidence>
<feature type="transmembrane region" description="Helical" evidence="9">
    <location>
        <begin position="69"/>
        <end position="88"/>
    </location>
</feature>
<keyword evidence="5" id="KW-0808">Transferase</keyword>
<dbReference type="SUPFAM" id="SSF47384">
    <property type="entry name" value="Homodimeric domain of signal transducing histidine kinase"/>
    <property type="match status" value="1"/>
</dbReference>
<feature type="transmembrane region" description="Helical" evidence="9">
    <location>
        <begin position="178"/>
        <end position="198"/>
    </location>
</feature>
<evidence type="ECO:0000313" key="12">
    <source>
        <dbReference type="EMBL" id="PMP83926.1"/>
    </source>
</evidence>
<feature type="domain" description="Histidine kinase" evidence="10">
    <location>
        <begin position="367"/>
        <end position="586"/>
    </location>
</feature>
<keyword evidence="9" id="KW-0472">Membrane</keyword>
<dbReference type="SMART" id="SM00091">
    <property type="entry name" value="PAS"/>
    <property type="match status" value="1"/>
</dbReference>
<dbReference type="InterPro" id="IPR000014">
    <property type="entry name" value="PAS"/>
</dbReference>
<dbReference type="SMART" id="SM00388">
    <property type="entry name" value="HisKA"/>
    <property type="match status" value="1"/>
</dbReference>
<evidence type="ECO:0000256" key="1">
    <source>
        <dbReference type="ARBA" id="ARBA00000085"/>
    </source>
</evidence>
<dbReference type="InterPro" id="IPR035965">
    <property type="entry name" value="PAS-like_dom_sf"/>
</dbReference>
<dbReference type="SUPFAM" id="SSF55785">
    <property type="entry name" value="PYP-like sensor domain (PAS domain)"/>
    <property type="match status" value="1"/>
</dbReference>
<sequence length="596" mass="66240">MWYFTPYILLPLTAAGLTIVVIWQAWSYRQLPVTRIFIGLMLATLWWSLCNALELAHATVSGKVLLTSIQYVSVVSVPVLWLLFALFYTNRESRVRRWVLVALFIVQGGVLLGAWTNHWHRLMWPAVELVYTAQGLWVLTGPNGPLWYVGVVNGYGMILVGTVLMLNQARRSRALYRAQALSLLVGALLPWVTSILFVTGRSPIPYIDTTPVAFALSGLAFNVAMWRFRALDLLPAAREAIVDQISDAIIVVDRHNRVLDFNPAAQVFFADQSVVIGQPLVVVAPTWLYEQVRDRYEGQFELNQPTPEGMLTYDLRCTTLRDRRGVSMGRIFVLRDITLLKQAALALQEAKEAAEAANQAKSTFLATMSHELRTPLTAILGYSEVIRDDLQIRGQNDLIADLDRVVLAGRYLLNLINDVLELARLEANSLHVYPEPLQLSEIVNEVVNTSQGLAQRNQNMLMVTIAPDLPPVKADATRLRQVLLNLVGNACKFTEQGQIYIRCYSPQPGIVQIDVSDTGIGIPPEKLALLFQPFTQVDSGITRRYGGAGLGLAISQRLCQAMGGEIVVESEPQRGSTFSVRLPVADTVMAPSYSDN</sequence>
<dbReference type="Gene3D" id="3.30.450.20">
    <property type="entry name" value="PAS domain"/>
    <property type="match status" value="1"/>
</dbReference>
<dbReference type="Proteomes" id="UP000243376">
    <property type="component" value="Unassembled WGS sequence"/>
</dbReference>
<dbReference type="GO" id="GO:0000155">
    <property type="term" value="F:phosphorelay sensor kinase activity"/>
    <property type="evidence" value="ECO:0007669"/>
    <property type="project" value="InterPro"/>
</dbReference>
<dbReference type="Gene3D" id="1.10.287.130">
    <property type="match status" value="1"/>
</dbReference>
<evidence type="ECO:0000259" key="10">
    <source>
        <dbReference type="PROSITE" id="PS50109"/>
    </source>
</evidence>
<protein>
    <recommendedName>
        <fullName evidence="8">Circadian input-output histidine kinase CikA</fullName>
        <ecNumber evidence="3">2.7.13.3</ecNumber>
    </recommendedName>
</protein>
<evidence type="ECO:0000256" key="5">
    <source>
        <dbReference type="ARBA" id="ARBA00022679"/>
    </source>
</evidence>
<dbReference type="SUPFAM" id="SSF55874">
    <property type="entry name" value="ATPase domain of HSP90 chaperone/DNA topoisomerase II/histidine kinase"/>
    <property type="match status" value="1"/>
</dbReference>
<evidence type="ECO:0000256" key="9">
    <source>
        <dbReference type="SAM" id="Phobius"/>
    </source>
</evidence>
<evidence type="ECO:0000256" key="2">
    <source>
        <dbReference type="ARBA" id="ARBA00006402"/>
    </source>
</evidence>
<evidence type="ECO:0000256" key="3">
    <source>
        <dbReference type="ARBA" id="ARBA00012438"/>
    </source>
</evidence>
<dbReference type="PANTHER" id="PTHR43047">
    <property type="entry name" value="TWO-COMPONENT HISTIDINE PROTEIN KINASE"/>
    <property type="match status" value="1"/>
</dbReference>
<dbReference type="FunFam" id="3.30.565.10:FF:000010">
    <property type="entry name" value="Sensor histidine kinase RcsC"/>
    <property type="match status" value="1"/>
</dbReference>
<name>A0A2J6X9B4_9CHLR</name>
<organism evidence="12 13">
    <name type="scientific">Chloroflexus aggregans</name>
    <dbReference type="NCBI Taxonomy" id="152260"/>
    <lineage>
        <taxon>Bacteria</taxon>
        <taxon>Bacillati</taxon>
        <taxon>Chloroflexota</taxon>
        <taxon>Chloroflexia</taxon>
        <taxon>Chloroflexales</taxon>
        <taxon>Chloroflexineae</taxon>
        <taxon>Chloroflexaceae</taxon>
        <taxon>Chloroflexus</taxon>
    </lineage>
</organism>
<feature type="transmembrane region" description="Helical" evidence="9">
    <location>
        <begin position="6"/>
        <end position="26"/>
    </location>
</feature>
<dbReference type="Gene3D" id="3.30.565.10">
    <property type="entry name" value="Histidine kinase-like ATPase, C-terminal domain"/>
    <property type="match status" value="1"/>
</dbReference>
<proteinExistence type="inferred from homology"/>
<dbReference type="InterPro" id="IPR036097">
    <property type="entry name" value="HisK_dim/P_sf"/>
</dbReference>
<feature type="transmembrane region" description="Helical" evidence="9">
    <location>
        <begin position="146"/>
        <end position="166"/>
    </location>
</feature>
<dbReference type="InterPro" id="IPR004358">
    <property type="entry name" value="Sig_transdc_His_kin-like_C"/>
</dbReference>
<dbReference type="AlphaFoldDB" id="A0A2J6X9B4"/>
<comment type="catalytic activity">
    <reaction evidence="1">
        <text>ATP + protein L-histidine = ADP + protein N-phospho-L-histidine.</text>
        <dbReference type="EC" id="2.7.13.3"/>
    </reaction>
</comment>
<reference evidence="12 13" key="1">
    <citation type="submission" date="2018-01" db="EMBL/GenBank/DDBJ databases">
        <title>Metagenomic assembled genomes from two thermal pools in the Uzon Caldera, Kamchatka, Russia.</title>
        <authorList>
            <person name="Wilkins L."/>
            <person name="Ettinger C."/>
        </authorList>
    </citation>
    <scope>NUCLEOTIDE SEQUENCE [LARGE SCALE GENOMIC DNA]</scope>
    <source>
        <strain evidence="12">ZAV-02</strain>
    </source>
</reference>